<evidence type="ECO:0000313" key="9">
    <source>
        <dbReference type="Proteomes" id="UP000198287"/>
    </source>
</evidence>
<accession>A0A226F090</accession>
<sequence length="1293" mass="142030">MNATNESEGESNIAPPDTDTNCIYVCLDGNFLPIRFGVFDKSDASTPAQLTFNNQDPIYYTIQSNAEEEGAEFPITDLQQVQQLTIVQQEEAHADSIKLGEENEELLDFEIISRAKLYGSSPLAETDISVSLLNAIAATSSEISPIQVTARLPQRTEEAPETLISVNVLTQNLGKLSKVEFSCKKRQVSSFTVLDGVQTYWGSSEADVVVDDKVQNIPWGKITLSKNSLLIRHPALRYNPDQSPVERLCLFPSQTKTNPHSLVAGVISYSPNGLFIKNRTLGPVESYITDFNVSDMNPEQVPRFDKRKNFQVQLVQVQQATVLPNTHLANMPPLVLSNPFRLVYAINPKFSPPRPSPSSTGGNNAICVQHTNDHIIGQNTTAAAATSPSYTFASTSNSTHPHANIIEANLPQDTRARSFKVAKVAKAKPCRKQTNQPTIKKARLNQSRKRATKVASSSCNSEFSNVSVLNGLETQTRTVNMDSATVLYNSNSYDPSSTVIRGSPVMNNSGTFPQQYLLMPQSSLSVSEGSVQQQQTTAGAGPYNSNHLIVSSMQNPTTMLYSPERNFQAYSTNIQQQAGYSSLGPGSVSPLNSNTTQILGTTCNLVGNVANITGNMIVRSLNSNSQNASYAISSTNSFQGNSSHIPAPSSTTSVRQPMFTKIQVNNIHKNGSQMQLGPSAFISATPQRHQVATSPGVDHPAMSIIKTQFIASQTQPPCSSTQTAPIGLQSLVLVSPEKKTDQTVETKPTPCEKFSRERFIEGHEAVCHNCGTRSRDLHFCDYCRFKMSPDAKLVALGPNSKPNIAESTVKKVTNSPAIQKRKSKKGKRSEECIVLSSDDEDQPKPKVSKSETKLDASSVSNNSTSAVVKKELKINLSQPCSSTASGSNVQRPALHSQEEEEEYAKLINEIQESLNASSKETVVKVECRSVRVGDYKCSMPSTTGAIVYQVIFSQKGIVFTLPHAQAKHKMVTCVVPMDTILMVEAHFKKNLPVLFMATGLKLASSLRKSLGLSEDSKDLGYHYGPQDGDRCQKRIVFLFTTITEQAVGIIVKIFGRTLSEIDNPKANQILCDITRDPQNTSSNRVVSSGKSKLHEQLSSTSVSTAENTVVLASSQVDCSENKTLLSYQGISVLQMDVLCLADEQFLNDSILDFWLRYIEHELLSPEDRARTYIFSTFFYKRLTTRPKKRPNSAIEEDPTLSASEKRHSRVKRWTKNVDIFEKDFLIIPINESLHWFLAVICFPGLLGVHDLITGEPLPNYNQKRKRAKVKTEDKAPESEPPSNGCSNNGNKGI</sequence>
<dbReference type="GO" id="GO:0005737">
    <property type="term" value="C:cytoplasm"/>
    <property type="evidence" value="ECO:0007669"/>
    <property type="project" value="TreeGrafter"/>
</dbReference>
<protein>
    <submittedName>
        <fullName evidence="8">Sentrin-specific protease 6</fullName>
    </submittedName>
</protein>
<evidence type="ECO:0000256" key="6">
    <source>
        <dbReference type="SAM" id="MobiDB-lite"/>
    </source>
</evidence>
<dbReference type="InterPro" id="IPR003653">
    <property type="entry name" value="Peptidase_C48_C"/>
</dbReference>
<feature type="region of interest" description="Disordered" evidence="6">
    <location>
        <begin position="878"/>
        <end position="897"/>
    </location>
</feature>
<dbReference type="PANTHER" id="PTHR46896:SF3">
    <property type="entry name" value="FI06413P-RELATED"/>
    <property type="match status" value="1"/>
</dbReference>
<gene>
    <name evidence="8" type="ORF">Fcan01_02502</name>
</gene>
<dbReference type="EMBL" id="LNIX01000001">
    <property type="protein sequence ID" value="OXA62810.1"/>
    <property type="molecule type" value="Genomic_DNA"/>
</dbReference>
<dbReference type="Gene3D" id="3.40.395.10">
    <property type="entry name" value="Adenoviral Proteinase, Chain A"/>
    <property type="match status" value="1"/>
</dbReference>
<name>A0A226F090_FOLCA</name>
<evidence type="ECO:0000256" key="3">
    <source>
        <dbReference type="ARBA" id="ARBA00022670"/>
    </source>
</evidence>
<comment type="caution">
    <text evidence="8">The sequence shown here is derived from an EMBL/GenBank/DDBJ whole genome shotgun (WGS) entry which is preliminary data.</text>
</comment>
<proteinExistence type="inferred from homology"/>
<organism evidence="8 9">
    <name type="scientific">Folsomia candida</name>
    <name type="common">Springtail</name>
    <dbReference type="NCBI Taxonomy" id="158441"/>
    <lineage>
        <taxon>Eukaryota</taxon>
        <taxon>Metazoa</taxon>
        <taxon>Ecdysozoa</taxon>
        <taxon>Arthropoda</taxon>
        <taxon>Hexapoda</taxon>
        <taxon>Collembola</taxon>
        <taxon>Entomobryomorpha</taxon>
        <taxon>Isotomoidea</taxon>
        <taxon>Isotomidae</taxon>
        <taxon>Proisotominae</taxon>
        <taxon>Folsomia</taxon>
    </lineage>
</organism>
<evidence type="ECO:0000256" key="4">
    <source>
        <dbReference type="ARBA" id="ARBA00022786"/>
    </source>
</evidence>
<comment type="similarity">
    <text evidence="1">Belongs to the peptidase C48 family.</text>
</comment>
<dbReference type="Pfam" id="PF02902">
    <property type="entry name" value="Peptidase_C48"/>
    <property type="match status" value="1"/>
</dbReference>
<feature type="region of interest" description="Disordered" evidence="6">
    <location>
        <begin position="815"/>
        <end position="860"/>
    </location>
</feature>
<feature type="compositionally biased region" description="Polar residues" evidence="6">
    <location>
        <begin position="1280"/>
        <end position="1293"/>
    </location>
</feature>
<evidence type="ECO:0000256" key="2">
    <source>
        <dbReference type="ARBA" id="ARBA00022553"/>
    </source>
</evidence>
<feature type="domain" description="Ubiquitin-like protease family profile" evidence="7">
    <location>
        <begin position="1130"/>
        <end position="1293"/>
    </location>
</feature>
<dbReference type="GO" id="GO:0006508">
    <property type="term" value="P:proteolysis"/>
    <property type="evidence" value="ECO:0007669"/>
    <property type="project" value="UniProtKB-KW"/>
</dbReference>
<evidence type="ECO:0000256" key="1">
    <source>
        <dbReference type="ARBA" id="ARBA00005234"/>
    </source>
</evidence>
<feature type="compositionally biased region" description="Polar residues" evidence="6">
    <location>
        <begin position="878"/>
        <end position="890"/>
    </location>
</feature>
<evidence type="ECO:0000313" key="8">
    <source>
        <dbReference type="EMBL" id="OXA62810.1"/>
    </source>
</evidence>
<dbReference type="PROSITE" id="PS50600">
    <property type="entry name" value="ULP_PROTEASE"/>
    <property type="match status" value="1"/>
</dbReference>
<feature type="compositionally biased region" description="Basic and acidic residues" evidence="6">
    <location>
        <begin position="842"/>
        <end position="854"/>
    </location>
</feature>
<dbReference type="GO" id="GO:0005634">
    <property type="term" value="C:nucleus"/>
    <property type="evidence" value="ECO:0007669"/>
    <property type="project" value="TreeGrafter"/>
</dbReference>
<keyword evidence="9" id="KW-1185">Reference proteome</keyword>
<dbReference type="GO" id="GO:0070139">
    <property type="term" value="F:SUMO-specific endopeptidase activity"/>
    <property type="evidence" value="ECO:0007669"/>
    <property type="project" value="TreeGrafter"/>
</dbReference>
<dbReference type="InterPro" id="IPR038765">
    <property type="entry name" value="Papain-like_cys_pep_sf"/>
</dbReference>
<evidence type="ECO:0000256" key="5">
    <source>
        <dbReference type="ARBA" id="ARBA00022801"/>
    </source>
</evidence>
<reference evidence="8 9" key="1">
    <citation type="submission" date="2015-12" db="EMBL/GenBank/DDBJ databases">
        <title>The genome of Folsomia candida.</title>
        <authorList>
            <person name="Faddeeva A."/>
            <person name="Derks M.F."/>
            <person name="Anvar Y."/>
            <person name="Smit S."/>
            <person name="Van Straalen N."/>
            <person name="Roelofs D."/>
        </authorList>
    </citation>
    <scope>NUCLEOTIDE SEQUENCE [LARGE SCALE GENOMIC DNA]</scope>
    <source>
        <strain evidence="8 9">VU population</strain>
        <tissue evidence="8">Whole body</tissue>
    </source>
</reference>
<dbReference type="PANTHER" id="PTHR46896">
    <property type="entry name" value="SENTRIN-SPECIFIC PROTEASE"/>
    <property type="match status" value="1"/>
</dbReference>
<dbReference type="SUPFAM" id="SSF54001">
    <property type="entry name" value="Cysteine proteinases"/>
    <property type="match status" value="1"/>
</dbReference>
<feature type="region of interest" description="Disordered" evidence="6">
    <location>
        <begin position="1257"/>
        <end position="1293"/>
    </location>
</feature>
<dbReference type="Proteomes" id="UP000198287">
    <property type="component" value="Unassembled WGS sequence"/>
</dbReference>
<dbReference type="GO" id="GO:0016926">
    <property type="term" value="P:protein desumoylation"/>
    <property type="evidence" value="ECO:0007669"/>
    <property type="project" value="TreeGrafter"/>
</dbReference>
<keyword evidence="5" id="KW-0378">Hydrolase</keyword>
<dbReference type="STRING" id="158441.A0A226F090"/>
<evidence type="ECO:0000259" key="7">
    <source>
        <dbReference type="PROSITE" id="PS50600"/>
    </source>
</evidence>
<keyword evidence="3 8" id="KW-0645">Protease</keyword>
<dbReference type="OrthoDB" id="442460at2759"/>
<keyword evidence="2" id="KW-0597">Phosphoprotein</keyword>
<keyword evidence="4" id="KW-0833">Ubl conjugation pathway</keyword>
<dbReference type="InterPro" id="IPR051947">
    <property type="entry name" value="Sentrin-specific_protease"/>
</dbReference>